<keyword evidence="2" id="KW-1185">Reference proteome</keyword>
<dbReference type="Proteomes" id="UP000242222">
    <property type="component" value="Unassembled WGS sequence"/>
</dbReference>
<evidence type="ECO:0000313" key="2">
    <source>
        <dbReference type="Proteomes" id="UP000242222"/>
    </source>
</evidence>
<gene>
    <name evidence="1" type="ORF">SAMN05216516_1206</name>
</gene>
<dbReference type="EMBL" id="FOVC01000020">
    <property type="protein sequence ID" value="SFN76570.1"/>
    <property type="molecule type" value="Genomic_DNA"/>
</dbReference>
<dbReference type="RefSeq" id="WP_092880189.1">
    <property type="nucleotide sequence ID" value="NZ_FOVC01000020.1"/>
</dbReference>
<protein>
    <submittedName>
        <fullName evidence="1">Uncharacterized protein</fullName>
    </submittedName>
</protein>
<organism evidence="1 2">
    <name type="scientific">Izhakiella capsodis</name>
    <dbReference type="NCBI Taxonomy" id="1367852"/>
    <lineage>
        <taxon>Bacteria</taxon>
        <taxon>Pseudomonadati</taxon>
        <taxon>Pseudomonadota</taxon>
        <taxon>Gammaproteobacteria</taxon>
        <taxon>Enterobacterales</taxon>
        <taxon>Erwiniaceae</taxon>
        <taxon>Izhakiella</taxon>
    </lineage>
</organism>
<sequence length="75" mass="8498">MNAFEIYDAAFDSANDNIEYTAHYVKQYAEGALDVFLSDEIAKEIADCAIKFRDNGNGTNDLYHFVEKPLSEIEI</sequence>
<proteinExistence type="predicted"/>
<dbReference type="OrthoDB" id="7065901at2"/>
<dbReference type="STRING" id="1367852.SAMN05216516_1206"/>
<name>A0A1I5BPI6_9GAMM</name>
<accession>A0A1I5BPI6</accession>
<reference evidence="2" key="1">
    <citation type="submission" date="2016-10" db="EMBL/GenBank/DDBJ databases">
        <authorList>
            <person name="Varghese N."/>
            <person name="Submissions S."/>
        </authorList>
    </citation>
    <scope>NUCLEOTIDE SEQUENCE [LARGE SCALE GENOMIC DNA]</scope>
    <source>
        <strain evidence="2">N6PO6</strain>
    </source>
</reference>
<dbReference type="AlphaFoldDB" id="A0A1I5BPI6"/>
<evidence type="ECO:0000313" key="1">
    <source>
        <dbReference type="EMBL" id="SFN76570.1"/>
    </source>
</evidence>